<dbReference type="InterPro" id="IPR000192">
    <property type="entry name" value="Aminotrans_V_dom"/>
</dbReference>
<dbReference type="InterPro" id="IPR024169">
    <property type="entry name" value="SP_NH2Trfase/AEP_transaminase"/>
</dbReference>
<dbReference type="InterPro" id="IPR015424">
    <property type="entry name" value="PyrdxlP-dep_Trfase"/>
</dbReference>
<evidence type="ECO:0000256" key="3">
    <source>
        <dbReference type="ARBA" id="ARBA00022898"/>
    </source>
</evidence>
<dbReference type="AlphaFoldDB" id="A0A2M8PXR7"/>
<feature type="binding site" evidence="4">
    <location>
        <position position="339"/>
    </location>
    <ligand>
        <name>substrate</name>
    </ligand>
</feature>
<evidence type="ECO:0000256" key="4">
    <source>
        <dbReference type="PIRSR" id="PIRSR000524-1"/>
    </source>
</evidence>
<dbReference type="Proteomes" id="UP000228947">
    <property type="component" value="Unassembled WGS sequence"/>
</dbReference>
<evidence type="ECO:0000313" key="9">
    <source>
        <dbReference type="EMBL" id="PJF35922.1"/>
    </source>
</evidence>
<evidence type="ECO:0000256" key="1">
    <source>
        <dbReference type="ARBA" id="ARBA00001933"/>
    </source>
</evidence>
<comment type="caution">
    <text evidence="10">The sequence shown here is derived from an EMBL/GenBank/DDBJ whole genome shotgun (WGS) entry which is preliminary data.</text>
</comment>
<feature type="domain" description="Aminotransferase class V" evidence="8">
    <location>
        <begin position="26"/>
        <end position="329"/>
    </location>
</feature>
<accession>A0A2M8PEF8</accession>
<evidence type="ECO:0000313" key="10">
    <source>
        <dbReference type="EMBL" id="PJF42339.1"/>
    </source>
</evidence>
<evidence type="ECO:0000313" key="11">
    <source>
        <dbReference type="Proteomes" id="UP000228947"/>
    </source>
</evidence>
<dbReference type="PIRSF" id="PIRSF000524">
    <property type="entry name" value="SPT"/>
    <property type="match status" value="1"/>
</dbReference>
<keyword evidence="10" id="KW-0032">Aminotransferase</keyword>
<proteinExistence type="inferred from homology"/>
<protein>
    <submittedName>
        <fullName evidence="10">Aminotransferase</fullName>
    </submittedName>
</protein>
<dbReference type="InterPro" id="IPR015422">
    <property type="entry name" value="PyrdxlP-dep_Trfase_small"/>
</dbReference>
<dbReference type="EMBL" id="PGTM01000096">
    <property type="protein sequence ID" value="PJF35922.1"/>
    <property type="molecule type" value="Genomic_DNA"/>
</dbReference>
<evidence type="ECO:0000259" key="8">
    <source>
        <dbReference type="Pfam" id="PF00266"/>
    </source>
</evidence>
<dbReference type="Proteomes" id="UP000229681">
    <property type="component" value="Unassembled WGS sequence"/>
</dbReference>
<sequence length="365" mass="40992">MTEAVKPDHVRLFIPGPTEVRREILEAQSHWMIGHRGADFETLFARVQGKLRQLFYTQSRVYVSTSSGTGLWEAASRNCVRDDKKVLHLVNGAFSERWYEVSKANGKQAEALEAEWGRAIKPEQLEERLRAQHYDAVAIVLNETSTGVKNPLEEMAAVIRQYPDTLILVDAVSILGGYKIDFDGLGLDVLLTSTQKAMALPPGLAFAAVSDRVLERAKQVPYRGYYFDFIELEKFLLKNHTPATPNISLLYATDKQLDYMLAEGLEARFARHEQMAQATRDWVAEAGFAMFSEEGYHSPTVTTVANTRRIDVKALNKFLKARGMTISDGYGKLKDSTFRIAHMGDLMPSDMEALFAAMNEFLAQA</sequence>
<dbReference type="SUPFAM" id="SSF53383">
    <property type="entry name" value="PLP-dependent transferases"/>
    <property type="match status" value="1"/>
</dbReference>
<accession>A0A2M8PXR7</accession>
<gene>
    <name evidence="9" type="ORF">CUN49_08070</name>
    <name evidence="10" type="ORF">CUN50_04480</name>
</gene>
<dbReference type="Pfam" id="PF00266">
    <property type="entry name" value="Aminotran_5"/>
    <property type="match status" value="1"/>
</dbReference>
<dbReference type="PROSITE" id="PS00595">
    <property type="entry name" value="AA_TRANSFER_CLASS_5"/>
    <property type="match status" value="1"/>
</dbReference>
<evidence type="ECO:0000313" key="12">
    <source>
        <dbReference type="Proteomes" id="UP000229681"/>
    </source>
</evidence>
<evidence type="ECO:0000256" key="6">
    <source>
        <dbReference type="RuleBase" id="RU004075"/>
    </source>
</evidence>
<keyword evidence="3 5" id="KW-0663">Pyridoxal phosphate</keyword>
<dbReference type="GO" id="GO:0019265">
    <property type="term" value="P:glycine biosynthetic process, by transamination of glyoxylate"/>
    <property type="evidence" value="ECO:0007669"/>
    <property type="project" value="TreeGrafter"/>
</dbReference>
<feature type="modified residue" description="N6-(pyridoxal phosphate)lysine" evidence="5">
    <location>
        <position position="196"/>
    </location>
</feature>
<evidence type="ECO:0000256" key="7">
    <source>
        <dbReference type="RuleBase" id="RU004504"/>
    </source>
</evidence>
<dbReference type="GO" id="GO:0008453">
    <property type="term" value="F:alanine-glyoxylate transaminase activity"/>
    <property type="evidence" value="ECO:0007669"/>
    <property type="project" value="TreeGrafter"/>
</dbReference>
<dbReference type="GO" id="GO:0004760">
    <property type="term" value="F:L-serine-pyruvate transaminase activity"/>
    <property type="evidence" value="ECO:0007669"/>
    <property type="project" value="TreeGrafter"/>
</dbReference>
<evidence type="ECO:0000256" key="2">
    <source>
        <dbReference type="ARBA" id="ARBA00009236"/>
    </source>
</evidence>
<dbReference type="Gene3D" id="3.90.1150.10">
    <property type="entry name" value="Aspartate Aminotransferase, domain 1"/>
    <property type="match status" value="1"/>
</dbReference>
<evidence type="ECO:0000256" key="5">
    <source>
        <dbReference type="PIRSR" id="PIRSR000524-50"/>
    </source>
</evidence>
<reference evidence="11 12" key="1">
    <citation type="submission" date="2017-11" db="EMBL/GenBank/DDBJ databases">
        <title>Evolution of Phototrophy in the Chloroflexi Phylum Driven by Horizontal Gene Transfer.</title>
        <authorList>
            <person name="Ward L.M."/>
            <person name="Hemp J."/>
            <person name="Shih P.M."/>
            <person name="Mcglynn S.E."/>
            <person name="Fischer W."/>
        </authorList>
    </citation>
    <scope>NUCLEOTIDE SEQUENCE [LARGE SCALE GENOMIC DNA]</scope>
    <source>
        <strain evidence="10">CP1_1M</strain>
        <strain evidence="9">JP3_13</strain>
    </source>
</reference>
<dbReference type="PANTHER" id="PTHR21152">
    <property type="entry name" value="AMINOTRANSFERASE CLASS V"/>
    <property type="match status" value="1"/>
</dbReference>
<dbReference type="Gene3D" id="3.40.640.10">
    <property type="entry name" value="Type I PLP-dependent aspartate aminotransferase-like (Major domain)"/>
    <property type="match status" value="1"/>
</dbReference>
<name>A0A2M8PXR7_9CHLR</name>
<comment type="similarity">
    <text evidence="2 6">Belongs to the class-V pyridoxal-phosphate-dependent aminotransferase family.</text>
</comment>
<organism evidence="10 11">
    <name type="scientific">Candidatus Thermofonsia Clade 1 bacterium</name>
    <dbReference type="NCBI Taxonomy" id="2364210"/>
    <lineage>
        <taxon>Bacteria</taxon>
        <taxon>Bacillati</taxon>
        <taxon>Chloroflexota</taxon>
        <taxon>Candidatus Thermofontia</taxon>
        <taxon>Candidatus Thermofonsia Clade 1</taxon>
    </lineage>
</organism>
<comment type="cofactor">
    <cofactor evidence="1 5 7">
        <name>pyridoxal 5'-phosphate</name>
        <dbReference type="ChEBI" id="CHEBI:597326"/>
    </cofactor>
</comment>
<dbReference type="EMBL" id="PGTL01000021">
    <property type="protein sequence ID" value="PJF42339.1"/>
    <property type="molecule type" value="Genomic_DNA"/>
</dbReference>
<keyword evidence="10" id="KW-0808">Transferase</keyword>
<dbReference type="InterPro" id="IPR020578">
    <property type="entry name" value="Aminotrans_V_PyrdxlP_BS"/>
</dbReference>
<dbReference type="PANTHER" id="PTHR21152:SF40">
    <property type="entry name" value="ALANINE--GLYOXYLATE AMINOTRANSFERASE"/>
    <property type="match status" value="1"/>
</dbReference>
<dbReference type="InterPro" id="IPR015421">
    <property type="entry name" value="PyrdxlP-dep_Trfase_major"/>
</dbReference>